<dbReference type="InterPro" id="IPR046508">
    <property type="entry name" value="DUF6686"/>
</dbReference>
<proteinExistence type="predicted"/>
<reference evidence="1 2" key="1">
    <citation type="submission" date="2016-10" db="EMBL/GenBank/DDBJ databases">
        <authorList>
            <person name="de Groot N.N."/>
        </authorList>
    </citation>
    <scope>NUCLEOTIDE SEQUENCE [LARGE SCALE GENOMIC DNA]</scope>
    <source>
        <strain evidence="1 2">CGMCC 1.9156</strain>
    </source>
</reference>
<accession>A0A1I2KCT5</accession>
<gene>
    <name evidence="1" type="ORF">SAMN05216283_11133</name>
</gene>
<dbReference type="Proteomes" id="UP000198964">
    <property type="component" value="Unassembled WGS sequence"/>
</dbReference>
<evidence type="ECO:0000313" key="1">
    <source>
        <dbReference type="EMBL" id="SFF62756.1"/>
    </source>
</evidence>
<sequence>MKKSCPNGQIYRCNACKKLHLEYGNLGLDFPSPEKLVEFKSYLKTVHANHFEHEVKSNNQRRKLLIPFANMPVKLLLSDTEIVELIDLLNDFMDLLSRSEYTGSNFKNSQLAWDLSKFTLN</sequence>
<evidence type="ECO:0000313" key="2">
    <source>
        <dbReference type="Proteomes" id="UP000198964"/>
    </source>
</evidence>
<keyword evidence="2" id="KW-1185">Reference proteome</keyword>
<dbReference type="AlphaFoldDB" id="A0A1I2KCT5"/>
<name>A0A1I2KCT5_9BACT</name>
<organism evidence="1 2">
    <name type="scientific">Sunxiuqinia elliptica</name>
    <dbReference type="NCBI Taxonomy" id="655355"/>
    <lineage>
        <taxon>Bacteria</taxon>
        <taxon>Pseudomonadati</taxon>
        <taxon>Bacteroidota</taxon>
        <taxon>Bacteroidia</taxon>
        <taxon>Marinilabiliales</taxon>
        <taxon>Prolixibacteraceae</taxon>
        <taxon>Sunxiuqinia</taxon>
    </lineage>
</organism>
<protein>
    <submittedName>
        <fullName evidence="1">Uncharacterized protein</fullName>
    </submittedName>
</protein>
<dbReference type="EMBL" id="FONW01000011">
    <property type="protein sequence ID" value="SFF62756.1"/>
    <property type="molecule type" value="Genomic_DNA"/>
</dbReference>
<dbReference type="Pfam" id="PF20391">
    <property type="entry name" value="DUF6686"/>
    <property type="match status" value="1"/>
</dbReference>
<dbReference type="STRING" id="655355.SAMN05216283_11133"/>